<dbReference type="KEGG" id="plig:NAG76_00365"/>
<dbReference type="GO" id="GO:0016740">
    <property type="term" value="F:transferase activity"/>
    <property type="evidence" value="ECO:0007669"/>
    <property type="project" value="UniProtKB-KW"/>
</dbReference>
<evidence type="ECO:0000313" key="6">
    <source>
        <dbReference type="EMBL" id="URN94750.1"/>
    </source>
</evidence>
<evidence type="ECO:0000256" key="3">
    <source>
        <dbReference type="ARBA" id="ARBA00022898"/>
    </source>
</evidence>
<dbReference type="Gene3D" id="3.40.640.10">
    <property type="entry name" value="Type I PLP-dependent aspartate aminotransferase-like (Major domain)"/>
    <property type="match status" value="1"/>
</dbReference>
<gene>
    <name evidence="6" type="ORF">NAG76_00365</name>
</gene>
<dbReference type="GO" id="GO:0005737">
    <property type="term" value="C:cytoplasm"/>
    <property type="evidence" value="ECO:0007669"/>
    <property type="project" value="TreeGrafter"/>
</dbReference>
<dbReference type="GO" id="GO:0030170">
    <property type="term" value="F:pyridoxal phosphate binding"/>
    <property type="evidence" value="ECO:0007669"/>
    <property type="project" value="InterPro"/>
</dbReference>
<dbReference type="PROSITE" id="PS00868">
    <property type="entry name" value="CYS_MET_METAB_PP"/>
    <property type="match status" value="1"/>
</dbReference>
<dbReference type="GO" id="GO:0016846">
    <property type="term" value="F:carbon-sulfur lyase activity"/>
    <property type="evidence" value="ECO:0007669"/>
    <property type="project" value="TreeGrafter"/>
</dbReference>
<dbReference type="Proteomes" id="UP001056756">
    <property type="component" value="Chromosome"/>
</dbReference>
<evidence type="ECO:0000256" key="4">
    <source>
        <dbReference type="PIRSR" id="PIRSR001434-2"/>
    </source>
</evidence>
<dbReference type="FunFam" id="3.40.640.10:FF:000009">
    <property type="entry name" value="Cystathionine gamma-synthase homolog"/>
    <property type="match status" value="1"/>
</dbReference>
<dbReference type="SUPFAM" id="SSF53383">
    <property type="entry name" value="PLP-dependent transferases"/>
    <property type="match status" value="1"/>
</dbReference>
<dbReference type="InterPro" id="IPR015424">
    <property type="entry name" value="PyrdxlP-dep_Trfase"/>
</dbReference>
<keyword evidence="6" id="KW-0808">Transferase</keyword>
<dbReference type="CDD" id="cd00614">
    <property type="entry name" value="CGS_like"/>
    <property type="match status" value="1"/>
</dbReference>
<evidence type="ECO:0000256" key="2">
    <source>
        <dbReference type="ARBA" id="ARBA00009077"/>
    </source>
</evidence>
<evidence type="ECO:0000256" key="5">
    <source>
        <dbReference type="RuleBase" id="RU362118"/>
    </source>
</evidence>
<dbReference type="AlphaFoldDB" id="A0A9J6ZF22"/>
<organism evidence="6 7">
    <name type="scientific">Candidatus Pristimantibacillus lignocellulolyticus</name>
    <dbReference type="NCBI Taxonomy" id="2994561"/>
    <lineage>
        <taxon>Bacteria</taxon>
        <taxon>Bacillati</taxon>
        <taxon>Bacillota</taxon>
        <taxon>Bacilli</taxon>
        <taxon>Bacillales</taxon>
        <taxon>Paenibacillaceae</taxon>
        <taxon>Candidatus Pristimantibacillus</taxon>
    </lineage>
</organism>
<comment type="cofactor">
    <cofactor evidence="1 5">
        <name>pyridoxal 5'-phosphate</name>
        <dbReference type="ChEBI" id="CHEBI:597326"/>
    </cofactor>
</comment>
<dbReference type="EMBL" id="CP097899">
    <property type="protein sequence ID" value="URN94750.1"/>
    <property type="molecule type" value="Genomic_DNA"/>
</dbReference>
<feature type="modified residue" description="N6-(pyridoxal phosphate)lysine" evidence="4">
    <location>
        <position position="195"/>
    </location>
</feature>
<dbReference type="GO" id="GO:0009086">
    <property type="term" value="P:methionine biosynthetic process"/>
    <property type="evidence" value="ECO:0007669"/>
    <property type="project" value="UniProtKB-ARBA"/>
</dbReference>
<comment type="similarity">
    <text evidence="2 5">Belongs to the trans-sulfuration enzymes family.</text>
</comment>
<proteinExistence type="inferred from homology"/>
<evidence type="ECO:0000313" key="7">
    <source>
        <dbReference type="Proteomes" id="UP001056756"/>
    </source>
</evidence>
<dbReference type="PANTHER" id="PTHR11808:SF90">
    <property type="entry name" value="CYSTATHIONINE GAMMA-SYNTHASE"/>
    <property type="match status" value="1"/>
</dbReference>
<dbReference type="PIRSF" id="PIRSF001434">
    <property type="entry name" value="CGS"/>
    <property type="match status" value="1"/>
</dbReference>
<name>A0A9J6ZF22_9BACL</name>
<dbReference type="InterPro" id="IPR000277">
    <property type="entry name" value="Cys/Met-Metab_PyrdxlP-dep_enz"/>
</dbReference>
<dbReference type="Pfam" id="PF01053">
    <property type="entry name" value="Cys_Met_Meta_PP"/>
    <property type="match status" value="1"/>
</dbReference>
<dbReference type="InterPro" id="IPR015421">
    <property type="entry name" value="PyrdxlP-dep_Trfase_major"/>
</dbReference>
<dbReference type="PANTHER" id="PTHR11808">
    <property type="entry name" value="TRANS-SULFURATION ENZYME FAMILY MEMBER"/>
    <property type="match status" value="1"/>
</dbReference>
<accession>A0A9J6ZF22</accession>
<evidence type="ECO:0000256" key="1">
    <source>
        <dbReference type="ARBA" id="ARBA00001933"/>
    </source>
</evidence>
<protein>
    <submittedName>
        <fullName evidence="6">PLP-dependent transferase</fullName>
    </submittedName>
</protein>
<dbReference type="FunFam" id="3.90.1150.10:FF:000033">
    <property type="entry name" value="Cystathionine gamma-synthase"/>
    <property type="match status" value="1"/>
</dbReference>
<sequence length="388" mass="41975">MKIESRLAQIGSQKDTVTGAVSFPIYQATAFRHPALGESTGFDYARTKSPTRSVLEEAVAQLESGDAAFACSSGMAALQTIFAYFSSGDHLIVSLDLYGGTYRLLERVMSRFGVTATYVDTNSLDDLQSSLLPNTKAVLIETPTNPLMMVTDIEKVTTWAKANGLLTIVDNTLLTPYYQRPIELGADIVIHSATKYLGGHNDVLAGLIVTKGEALSQEMAILHNSIGAVLGPQDSFLLTRGMKTLALRMERHQSNATAIANHLLTHPAIAEVFYPALVTHPGHDIQNKQASGNTGIFSFKVKDARYVAPILRNVKLIAFAESLGGVESLMTYPAVQTHADIPLEIRQAIGVDDRLLRFSVGIEHVDDLIADLDQALAAAVEEVQNIHS</sequence>
<dbReference type="InterPro" id="IPR054542">
    <property type="entry name" value="Cys_met_metab_PP"/>
</dbReference>
<dbReference type="InterPro" id="IPR015422">
    <property type="entry name" value="PyrdxlP-dep_Trfase_small"/>
</dbReference>
<dbReference type="GO" id="GO:0019346">
    <property type="term" value="P:transsulfuration"/>
    <property type="evidence" value="ECO:0007669"/>
    <property type="project" value="InterPro"/>
</dbReference>
<dbReference type="Gene3D" id="3.90.1150.10">
    <property type="entry name" value="Aspartate Aminotransferase, domain 1"/>
    <property type="match status" value="1"/>
</dbReference>
<reference evidence="6" key="1">
    <citation type="submission" date="2022-05" db="EMBL/GenBank/DDBJ databases">
        <title>Novel bacterial taxa in a minimal lignocellulolytic consortium and its capacity to transform plastics disclosed by genome-resolved metagenomics.</title>
        <authorList>
            <person name="Rodriguez C.A.D."/>
            <person name="Diaz-Garcia L."/>
            <person name="Herrera K."/>
            <person name="Tarazona N.A."/>
            <person name="Sproer C."/>
            <person name="Overmann J."/>
            <person name="Jimenez D.J."/>
        </authorList>
    </citation>
    <scope>NUCLEOTIDE SEQUENCE</scope>
    <source>
        <strain evidence="6">MAG5</strain>
    </source>
</reference>
<keyword evidence="3 4" id="KW-0663">Pyridoxal phosphate</keyword>